<gene>
    <name evidence="1" type="ORF">MBMO_EBAC000-65D02.38</name>
</gene>
<name>Q6SGX6_9BACT</name>
<protein>
    <submittedName>
        <fullName evidence="1">Uncharacterized protein</fullName>
    </submittedName>
</protein>
<dbReference type="EMBL" id="AY458640">
    <property type="protein sequence ID" value="AAR37843.1"/>
    <property type="molecule type" value="Genomic_DNA"/>
</dbReference>
<reference evidence="1" key="1">
    <citation type="submission" date="2003-11" db="EMBL/GenBank/DDBJ databases">
        <authorList>
            <person name="Heidelberg J.F."/>
            <person name="Eisen J.A."/>
            <person name="Nelson W.C."/>
            <person name="DeLong E.F."/>
        </authorList>
    </citation>
    <scope>NUCLEOTIDE SEQUENCE</scope>
</reference>
<proteinExistence type="predicted"/>
<dbReference type="AlphaFoldDB" id="Q6SGX6"/>
<accession>Q6SGX6</accession>
<sequence>MVCFFNFEHVLQASLWVDDAWRAERFIDSIATSAK</sequence>
<reference evidence="1" key="2">
    <citation type="submission" date="2003-12" db="EMBL/GenBank/DDBJ databases">
        <title>Monterey Bay Coastal Ocean Microbial Observatory environmental clone sequencing.</title>
        <authorList>
            <person name="DeLong E.F."/>
        </authorList>
    </citation>
    <scope>NUCLEOTIDE SEQUENCE</scope>
</reference>
<evidence type="ECO:0000313" key="1">
    <source>
        <dbReference type="EMBL" id="AAR37843.1"/>
    </source>
</evidence>
<organism evidence="1">
    <name type="scientific">uncultured marine bacterium 443</name>
    <dbReference type="NCBI Taxonomy" id="257393"/>
    <lineage>
        <taxon>Bacteria</taxon>
        <taxon>environmental samples</taxon>
    </lineage>
</organism>